<proteinExistence type="predicted"/>
<evidence type="ECO:0000313" key="1">
    <source>
        <dbReference type="EMBL" id="KAL0119132.1"/>
    </source>
</evidence>
<dbReference type="EMBL" id="JADYXP020000008">
    <property type="protein sequence ID" value="KAL0119132.1"/>
    <property type="molecule type" value="Genomic_DNA"/>
</dbReference>
<dbReference type="Proteomes" id="UP001430953">
    <property type="component" value="Unassembled WGS sequence"/>
</dbReference>
<sequence length="137" mass="15799">MRRHLCRVSRLKRSISRSRERAKNHSNLRRSHERWDGRISGDGVPSRAQDFQEFNIVLGAPVDSPEGCNGVLNLRGSQPRISFRATANLLRFHRYIRLFFSPPYFPSYNFSDLNESGSITRSLSLLYFVLEIVATLS</sequence>
<dbReference type="AlphaFoldDB" id="A0AAW2FV10"/>
<accession>A0AAW2FV10</accession>
<keyword evidence="2" id="KW-1185">Reference proteome</keyword>
<comment type="caution">
    <text evidence="1">The sequence shown here is derived from an EMBL/GenBank/DDBJ whole genome shotgun (WGS) entry which is preliminary data.</text>
</comment>
<protein>
    <submittedName>
        <fullName evidence="1">Uncharacterized protein</fullName>
    </submittedName>
</protein>
<gene>
    <name evidence="1" type="ORF">PUN28_009615</name>
</gene>
<organism evidence="1 2">
    <name type="scientific">Cardiocondyla obscurior</name>
    <dbReference type="NCBI Taxonomy" id="286306"/>
    <lineage>
        <taxon>Eukaryota</taxon>
        <taxon>Metazoa</taxon>
        <taxon>Ecdysozoa</taxon>
        <taxon>Arthropoda</taxon>
        <taxon>Hexapoda</taxon>
        <taxon>Insecta</taxon>
        <taxon>Pterygota</taxon>
        <taxon>Neoptera</taxon>
        <taxon>Endopterygota</taxon>
        <taxon>Hymenoptera</taxon>
        <taxon>Apocrita</taxon>
        <taxon>Aculeata</taxon>
        <taxon>Formicoidea</taxon>
        <taxon>Formicidae</taxon>
        <taxon>Myrmicinae</taxon>
        <taxon>Cardiocondyla</taxon>
    </lineage>
</organism>
<evidence type="ECO:0000313" key="2">
    <source>
        <dbReference type="Proteomes" id="UP001430953"/>
    </source>
</evidence>
<reference evidence="1 2" key="1">
    <citation type="submission" date="2023-03" db="EMBL/GenBank/DDBJ databases">
        <title>High recombination rates correlate with genetic variation in Cardiocondyla obscurior ants.</title>
        <authorList>
            <person name="Errbii M."/>
        </authorList>
    </citation>
    <scope>NUCLEOTIDE SEQUENCE [LARGE SCALE GENOMIC DNA]</scope>
    <source>
        <strain evidence="1">Alpha-2009</strain>
        <tissue evidence="1">Whole body</tissue>
    </source>
</reference>
<name>A0AAW2FV10_9HYME</name>